<keyword evidence="2" id="KW-0378">Hydrolase</keyword>
<dbReference type="InterPro" id="IPR036971">
    <property type="entry name" value="PDEase_catalytic_dom_sf"/>
</dbReference>
<keyword evidence="7" id="KW-1185">Reference proteome</keyword>
<dbReference type="PROSITE" id="PS51845">
    <property type="entry name" value="PDEASE_I_2"/>
    <property type="match status" value="1"/>
</dbReference>
<proteinExistence type="predicted"/>
<accession>A0ABD2PTH0</accession>
<dbReference type="AlphaFoldDB" id="A0ABD2PTH0"/>
<dbReference type="GO" id="GO:0046872">
    <property type="term" value="F:metal ion binding"/>
    <property type="evidence" value="ECO:0007669"/>
    <property type="project" value="UniProtKB-KW"/>
</dbReference>
<evidence type="ECO:0000313" key="7">
    <source>
        <dbReference type="Proteomes" id="UP001626550"/>
    </source>
</evidence>
<reference evidence="6 7" key="1">
    <citation type="submission" date="2024-11" db="EMBL/GenBank/DDBJ databases">
        <title>Adaptive evolution of stress response genes in parasites aligns with host niche diversity.</title>
        <authorList>
            <person name="Hahn C."/>
            <person name="Resl P."/>
        </authorList>
    </citation>
    <scope>NUCLEOTIDE SEQUENCE [LARGE SCALE GENOMIC DNA]</scope>
    <source>
        <strain evidence="6">EGGRZ-B1_66</strain>
        <tissue evidence="6">Body</tissue>
    </source>
</reference>
<feature type="domain" description="PDEase" evidence="5">
    <location>
        <begin position="1"/>
        <end position="203"/>
    </location>
</feature>
<evidence type="ECO:0000256" key="2">
    <source>
        <dbReference type="ARBA" id="ARBA00022801"/>
    </source>
</evidence>
<evidence type="ECO:0000256" key="1">
    <source>
        <dbReference type="ARBA" id="ARBA00022723"/>
    </source>
</evidence>
<feature type="region of interest" description="Disordered" evidence="4">
    <location>
        <begin position="152"/>
        <end position="185"/>
    </location>
</feature>
<dbReference type="SUPFAM" id="SSF109604">
    <property type="entry name" value="HD-domain/PDEase-like"/>
    <property type="match status" value="1"/>
</dbReference>
<dbReference type="Pfam" id="PF00233">
    <property type="entry name" value="PDEase_I"/>
    <property type="match status" value="1"/>
</dbReference>
<comment type="caution">
    <text evidence="6">The sequence shown here is derived from an EMBL/GenBank/DDBJ whole genome shotgun (WGS) entry which is preliminary data.</text>
</comment>
<dbReference type="Gene3D" id="1.10.1300.10">
    <property type="entry name" value="3'5'-cyclic nucleotide phosphodiesterase, catalytic domain"/>
    <property type="match status" value="1"/>
</dbReference>
<keyword evidence="1 3" id="KW-0479">Metal-binding</keyword>
<feature type="compositionally biased region" description="Basic and acidic residues" evidence="4">
    <location>
        <begin position="172"/>
        <end position="185"/>
    </location>
</feature>
<protein>
    <submittedName>
        <fullName evidence="6">Calcium/calmodulin-dependent 3',5'-cyclic nucleotide phosphodiesterase 1C</fullName>
    </submittedName>
</protein>
<feature type="compositionally biased region" description="Polar residues" evidence="4">
    <location>
        <begin position="152"/>
        <end position="169"/>
    </location>
</feature>
<sequence length="215" mass="24624">MPSCAICCRNFRFLTIEMVLNTDMSTHFQQIKIIKSQLANNEMPDHSKGLSLLLHCADISHPSKLWELHHPWTTRLLEEFFRQGDRERELGLPFSPLCDRNTTLIAESQIGFIDFIVEPSFHVLTELLESMLWHAQNRSAVNGTTKVACMNHSSSQSSVALHNPSPTDDSNQETKKSKMLVERPWESEIQANRALWKKKAETEVLPSQQKPEEEA</sequence>
<dbReference type="InterPro" id="IPR023088">
    <property type="entry name" value="PDEase"/>
</dbReference>
<name>A0ABD2PTH0_9PLAT</name>
<dbReference type="PANTHER" id="PTHR11347">
    <property type="entry name" value="CYCLIC NUCLEOTIDE PHOSPHODIESTERASE"/>
    <property type="match status" value="1"/>
</dbReference>
<dbReference type="Proteomes" id="UP001626550">
    <property type="component" value="Unassembled WGS sequence"/>
</dbReference>
<dbReference type="InterPro" id="IPR002073">
    <property type="entry name" value="PDEase_catalytic_dom"/>
</dbReference>
<organism evidence="6 7">
    <name type="scientific">Cichlidogyrus casuarinus</name>
    <dbReference type="NCBI Taxonomy" id="1844966"/>
    <lineage>
        <taxon>Eukaryota</taxon>
        <taxon>Metazoa</taxon>
        <taxon>Spiralia</taxon>
        <taxon>Lophotrochozoa</taxon>
        <taxon>Platyhelminthes</taxon>
        <taxon>Monogenea</taxon>
        <taxon>Monopisthocotylea</taxon>
        <taxon>Dactylogyridea</taxon>
        <taxon>Ancyrocephalidae</taxon>
        <taxon>Cichlidogyrus</taxon>
    </lineage>
</organism>
<evidence type="ECO:0000259" key="5">
    <source>
        <dbReference type="PROSITE" id="PS51845"/>
    </source>
</evidence>
<evidence type="ECO:0000256" key="4">
    <source>
        <dbReference type="SAM" id="MobiDB-lite"/>
    </source>
</evidence>
<gene>
    <name evidence="6" type="primary">PDE1C_2</name>
    <name evidence="6" type="ORF">Ciccas_010713</name>
</gene>
<evidence type="ECO:0000313" key="6">
    <source>
        <dbReference type="EMBL" id="KAL3310715.1"/>
    </source>
</evidence>
<dbReference type="GO" id="GO:0016787">
    <property type="term" value="F:hydrolase activity"/>
    <property type="evidence" value="ECO:0007669"/>
    <property type="project" value="UniProtKB-KW"/>
</dbReference>
<evidence type="ECO:0000256" key="3">
    <source>
        <dbReference type="PIRSR" id="PIRSR623088-3"/>
    </source>
</evidence>
<dbReference type="EMBL" id="JBJKFK010002696">
    <property type="protein sequence ID" value="KAL3310715.1"/>
    <property type="molecule type" value="Genomic_DNA"/>
</dbReference>
<feature type="binding site" evidence="3">
    <location>
        <position position="58"/>
    </location>
    <ligand>
        <name>Zn(2+)</name>
        <dbReference type="ChEBI" id="CHEBI:29105"/>
        <label>1</label>
    </ligand>
</feature>
<dbReference type="PRINTS" id="PR00387">
    <property type="entry name" value="PDIESTERASE1"/>
</dbReference>